<name>E8N043_ANATU</name>
<dbReference type="eggNOG" id="COG0785">
    <property type="taxonomic scope" value="Bacteria"/>
</dbReference>
<proteinExistence type="predicted"/>
<dbReference type="HOGENOM" id="CLU_046133_0_0_0"/>
<evidence type="ECO:0000259" key="3">
    <source>
        <dbReference type="PROSITE" id="PS51352"/>
    </source>
</evidence>
<feature type="transmembrane region" description="Helical" evidence="1">
    <location>
        <begin position="408"/>
        <end position="426"/>
    </location>
</feature>
<feature type="transmembrane region" description="Helical" evidence="1">
    <location>
        <begin position="212"/>
        <end position="234"/>
    </location>
</feature>
<dbReference type="EMBL" id="AP012029">
    <property type="protein sequence ID" value="BAJ62378.1"/>
    <property type="molecule type" value="Genomic_DNA"/>
</dbReference>
<feature type="transmembrane region" description="Helical" evidence="1">
    <location>
        <begin position="340"/>
        <end position="368"/>
    </location>
</feature>
<dbReference type="SUPFAM" id="SSF52833">
    <property type="entry name" value="Thioredoxin-like"/>
    <property type="match status" value="1"/>
</dbReference>
<dbReference type="Gene3D" id="3.40.30.10">
    <property type="entry name" value="Glutaredoxin"/>
    <property type="match status" value="1"/>
</dbReference>
<sequence length="458" mass="50708">MHKIRRWLPLMLLFLLGAVMLFSQPVQAQGQKVILYFFWGDGCPHCARMKPFLEELEKRYPDLEVRRFEVWHDDENLKKFQKMIDAYQIQGAGVPTTFIGDRYWVGYNEQIGAEVEEAVKACLQTGCKDAAEGILTPVENPSTEKPAPRPAIDPNNPSVINLPILGQVDLKSQSLLVSTLLISFVDGFNPCSVWVLTMLLALTLRTGSRKKIVIIGLVFLTVTAGIYALFIAGLFTVFNIISFVGWVQVIVALVAIFFGAVNIKDYFWYKEGISFTIADEKKPGIARGIRRVLDAGDNFWAMVGGTVVLAAGVSLVEFSCTAGFPVLWTNLLTAQKVTALTFVALLLVYMIIYQLDELGIFFAAVFTLKASRLEEKEGRILKLIGGTLMLALAGVMLINPALMNDLGGAVIVFLIAFAVAGLILLVHRVILPHYGIWIGTEAEGRKRAAARRARSKRH</sequence>
<keyword evidence="1" id="KW-0472">Membrane</keyword>
<evidence type="ECO:0000256" key="1">
    <source>
        <dbReference type="SAM" id="Phobius"/>
    </source>
</evidence>
<dbReference type="PROSITE" id="PS51354">
    <property type="entry name" value="GLUTAREDOXIN_2"/>
    <property type="match status" value="1"/>
</dbReference>
<evidence type="ECO:0000256" key="2">
    <source>
        <dbReference type="SAM" id="SignalP"/>
    </source>
</evidence>
<feature type="signal peptide" evidence="2">
    <location>
        <begin position="1"/>
        <end position="28"/>
    </location>
</feature>
<keyword evidence="2" id="KW-0732">Signal</keyword>
<accession>E8N043</accession>
<dbReference type="InterPro" id="IPR036249">
    <property type="entry name" value="Thioredoxin-like_sf"/>
</dbReference>
<dbReference type="OrthoDB" id="9798180at2"/>
<gene>
    <name evidence="4" type="ordered locus">ANT_03440</name>
</gene>
<feature type="domain" description="Thioredoxin" evidence="3">
    <location>
        <begin position="13"/>
        <end position="124"/>
    </location>
</feature>
<dbReference type="RefSeq" id="WP_013558775.1">
    <property type="nucleotide sequence ID" value="NC_014960.1"/>
</dbReference>
<dbReference type="PROSITE" id="PS51352">
    <property type="entry name" value="THIOREDOXIN_2"/>
    <property type="match status" value="1"/>
</dbReference>
<dbReference type="KEGG" id="atm:ANT_03440"/>
<dbReference type="InParanoid" id="E8N043"/>
<feature type="transmembrane region" description="Helical" evidence="1">
    <location>
        <begin position="240"/>
        <end position="261"/>
    </location>
</feature>
<keyword evidence="5" id="KW-1185">Reference proteome</keyword>
<protein>
    <submittedName>
        <fullName evidence="4">Hypothetical membrane protein</fullName>
    </submittedName>
</protein>
<dbReference type="Proteomes" id="UP000008922">
    <property type="component" value="Chromosome"/>
</dbReference>
<organism evidence="4 5">
    <name type="scientific">Anaerolinea thermophila (strain DSM 14523 / JCM 11388 / NBRC 100420 / UNI-1)</name>
    <dbReference type="NCBI Taxonomy" id="926569"/>
    <lineage>
        <taxon>Bacteria</taxon>
        <taxon>Bacillati</taxon>
        <taxon>Chloroflexota</taxon>
        <taxon>Anaerolineae</taxon>
        <taxon>Anaerolineales</taxon>
        <taxon>Anaerolineaceae</taxon>
        <taxon>Anaerolinea</taxon>
    </lineage>
</organism>
<dbReference type="eggNOG" id="COG0526">
    <property type="taxonomic scope" value="Bacteria"/>
</dbReference>
<evidence type="ECO:0000313" key="5">
    <source>
        <dbReference type="Proteomes" id="UP000008922"/>
    </source>
</evidence>
<keyword evidence="1" id="KW-0812">Transmembrane</keyword>
<feature type="chain" id="PRO_5003225184" evidence="2">
    <location>
        <begin position="29"/>
        <end position="458"/>
    </location>
</feature>
<evidence type="ECO:0000313" key="4">
    <source>
        <dbReference type="EMBL" id="BAJ62378.1"/>
    </source>
</evidence>
<reference evidence="4 5" key="1">
    <citation type="submission" date="2010-12" db="EMBL/GenBank/DDBJ databases">
        <title>Whole genome sequence of Anaerolinea thermophila UNI-1.</title>
        <authorList>
            <person name="Narita-Yamada S."/>
            <person name="Kishi E."/>
            <person name="Watanabe Y."/>
            <person name="Takasaki K."/>
            <person name="Ankai A."/>
            <person name="Oguchi A."/>
            <person name="Fukui S."/>
            <person name="Takahashi M."/>
            <person name="Yashiro I."/>
            <person name="Hosoyama A."/>
            <person name="Sekiguchi Y."/>
            <person name="Hanada S."/>
            <person name="Fujita N."/>
        </authorList>
    </citation>
    <scope>NUCLEOTIDE SEQUENCE [LARGE SCALE GENOMIC DNA]</scope>
    <source>
        <strain evidence="5">DSM 14523 / JCM 11388 / NBRC 100420 / UNI-1</strain>
    </source>
</reference>
<dbReference type="CDD" id="cd02947">
    <property type="entry name" value="TRX_family"/>
    <property type="match status" value="1"/>
</dbReference>
<feature type="transmembrane region" description="Helical" evidence="1">
    <location>
        <begin position="380"/>
        <end position="402"/>
    </location>
</feature>
<feature type="transmembrane region" description="Helical" evidence="1">
    <location>
        <begin position="299"/>
        <end position="328"/>
    </location>
</feature>
<feature type="transmembrane region" description="Helical" evidence="1">
    <location>
        <begin position="175"/>
        <end position="200"/>
    </location>
</feature>
<dbReference type="STRING" id="926569.ANT_03440"/>
<dbReference type="InterPro" id="IPR013766">
    <property type="entry name" value="Thioredoxin_domain"/>
</dbReference>
<keyword evidence="1" id="KW-1133">Transmembrane helix</keyword>
<dbReference type="AlphaFoldDB" id="E8N043"/>